<evidence type="ECO:0000256" key="1">
    <source>
        <dbReference type="ARBA" id="ARBA00022553"/>
    </source>
</evidence>
<dbReference type="PROSITE" id="PS50110">
    <property type="entry name" value="RESPONSE_REGULATORY"/>
    <property type="match status" value="1"/>
</dbReference>
<dbReference type="Gene3D" id="3.40.50.2300">
    <property type="match status" value="1"/>
</dbReference>
<sequence>MPAEKDLKILVVDDFSATRTIVINHLSKLGYSNTVEAENGVSALARLKSALFDLVVTDCSMSDMSGLDLLKQIRADSDLKHIPVLMVTSEDLQGNIITAIKAGLNDYIVRPFEEYTFKQKLEKIFV</sequence>
<reference evidence="3" key="1">
    <citation type="submission" date="2018-05" db="EMBL/GenBank/DDBJ databases">
        <authorList>
            <person name="Lanie J.A."/>
            <person name="Ng W.-L."/>
            <person name="Kazmierczak K.M."/>
            <person name="Andrzejewski T.M."/>
            <person name="Davidsen T.M."/>
            <person name="Wayne K.J."/>
            <person name="Tettelin H."/>
            <person name="Glass J.I."/>
            <person name="Rusch D."/>
            <person name="Podicherti R."/>
            <person name="Tsui H.-C.T."/>
            <person name="Winkler M.E."/>
        </authorList>
    </citation>
    <scope>NUCLEOTIDE SEQUENCE</scope>
</reference>
<organism evidence="3">
    <name type="scientific">marine metagenome</name>
    <dbReference type="NCBI Taxonomy" id="408172"/>
    <lineage>
        <taxon>unclassified sequences</taxon>
        <taxon>metagenomes</taxon>
        <taxon>ecological metagenomes</taxon>
    </lineage>
</organism>
<keyword evidence="1" id="KW-0597">Phosphoprotein</keyword>
<accession>A0A382G1Z0</accession>
<dbReference type="SUPFAM" id="SSF52172">
    <property type="entry name" value="CheY-like"/>
    <property type="match status" value="1"/>
</dbReference>
<proteinExistence type="predicted"/>
<dbReference type="AlphaFoldDB" id="A0A382G1Z0"/>
<dbReference type="PANTHER" id="PTHR44591">
    <property type="entry name" value="STRESS RESPONSE REGULATOR PROTEIN 1"/>
    <property type="match status" value="1"/>
</dbReference>
<dbReference type="GO" id="GO:0000160">
    <property type="term" value="P:phosphorelay signal transduction system"/>
    <property type="evidence" value="ECO:0007669"/>
    <property type="project" value="InterPro"/>
</dbReference>
<evidence type="ECO:0000313" key="3">
    <source>
        <dbReference type="EMBL" id="SVB68583.1"/>
    </source>
</evidence>
<evidence type="ECO:0000259" key="2">
    <source>
        <dbReference type="PROSITE" id="PS50110"/>
    </source>
</evidence>
<dbReference type="EMBL" id="UINC01052815">
    <property type="protein sequence ID" value="SVB68583.1"/>
    <property type="molecule type" value="Genomic_DNA"/>
</dbReference>
<protein>
    <recommendedName>
        <fullName evidence="2">Response regulatory domain-containing protein</fullName>
    </recommendedName>
</protein>
<name>A0A382G1Z0_9ZZZZ</name>
<dbReference type="Pfam" id="PF00072">
    <property type="entry name" value="Response_reg"/>
    <property type="match status" value="1"/>
</dbReference>
<gene>
    <name evidence="3" type="ORF">METZ01_LOCUS221437</name>
</gene>
<dbReference type="InterPro" id="IPR050595">
    <property type="entry name" value="Bact_response_regulator"/>
</dbReference>
<dbReference type="InterPro" id="IPR011006">
    <property type="entry name" value="CheY-like_superfamily"/>
</dbReference>
<feature type="domain" description="Response regulatory" evidence="2">
    <location>
        <begin position="8"/>
        <end position="125"/>
    </location>
</feature>
<dbReference type="InterPro" id="IPR001789">
    <property type="entry name" value="Sig_transdc_resp-reg_receiver"/>
</dbReference>
<dbReference type="SMART" id="SM00448">
    <property type="entry name" value="REC"/>
    <property type="match status" value="1"/>
</dbReference>
<dbReference type="PANTHER" id="PTHR44591:SF3">
    <property type="entry name" value="RESPONSE REGULATORY DOMAIN-CONTAINING PROTEIN"/>
    <property type="match status" value="1"/>
</dbReference>